<keyword evidence="2" id="KW-1185">Reference proteome</keyword>
<sequence length="138" mass="15876">MIKVQFLMSKTQIDTPNVSETGPNLDRQTKRHKETNIHTDTEFHRTKTAGGGYDLGFGRKKGIVLEFWTCGEKIEKESYVLQELYLEGQLINGFGSPCSCHHVRLRHTGFTWMEHTRVTDQKPSLFDSKLELYNSSNP</sequence>
<name>A0AAV6JSS2_9ERIC</name>
<organism evidence="1 2">
    <name type="scientific">Rhododendron griersonianum</name>
    <dbReference type="NCBI Taxonomy" id="479676"/>
    <lineage>
        <taxon>Eukaryota</taxon>
        <taxon>Viridiplantae</taxon>
        <taxon>Streptophyta</taxon>
        <taxon>Embryophyta</taxon>
        <taxon>Tracheophyta</taxon>
        <taxon>Spermatophyta</taxon>
        <taxon>Magnoliopsida</taxon>
        <taxon>eudicotyledons</taxon>
        <taxon>Gunneridae</taxon>
        <taxon>Pentapetalae</taxon>
        <taxon>asterids</taxon>
        <taxon>Ericales</taxon>
        <taxon>Ericaceae</taxon>
        <taxon>Ericoideae</taxon>
        <taxon>Rhodoreae</taxon>
        <taxon>Rhododendron</taxon>
    </lineage>
</organism>
<evidence type="ECO:0000313" key="1">
    <source>
        <dbReference type="EMBL" id="KAG5542585.1"/>
    </source>
</evidence>
<proteinExistence type="predicted"/>
<dbReference type="Proteomes" id="UP000823749">
    <property type="component" value="Chromosome 7"/>
</dbReference>
<evidence type="ECO:0000313" key="2">
    <source>
        <dbReference type="Proteomes" id="UP000823749"/>
    </source>
</evidence>
<comment type="caution">
    <text evidence="1">The sequence shown here is derived from an EMBL/GenBank/DDBJ whole genome shotgun (WGS) entry which is preliminary data.</text>
</comment>
<dbReference type="EMBL" id="JACTNZ010000007">
    <property type="protein sequence ID" value="KAG5542585.1"/>
    <property type="molecule type" value="Genomic_DNA"/>
</dbReference>
<dbReference type="AlphaFoldDB" id="A0AAV6JSS2"/>
<gene>
    <name evidence="1" type="ORF">RHGRI_022195</name>
</gene>
<reference evidence="1" key="1">
    <citation type="submission" date="2020-08" db="EMBL/GenBank/DDBJ databases">
        <title>Plant Genome Project.</title>
        <authorList>
            <person name="Zhang R.-G."/>
        </authorList>
    </citation>
    <scope>NUCLEOTIDE SEQUENCE</scope>
    <source>
        <strain evidence="1">WSP0</strain>
        <tissue evidence="1">Leaf</tissue>
    </source>
</reference>
<protein>
    <submittedName>
        <fullName evidence="1">Uncharacterized protein</fullName>
    </submittedName>
</protein>
<accession>A0AAV6JSS2</accession>